<dbReference type="GO" id="GO:0006368">
    <property type="term" value="P:transcription elongation by RNA polymerase II"/>
    <property type="evidence" value="ECO:0007669"/>
    <property type="project" value="TreeGrafter"/>
</dbReference>
<dbReference type="GO" id="GO:0003723">
    <property type="term" value="F:RNA binding"/>
    <property type="evidence" value="ECO:0007669"/>
    <property type="project" value="InterPro"/>
</dbReference>
<dbReference type="SMART" id="SM00753">
    <property type="entry name" value="PAM"/>
    <property type="match status" value="1"/>
</dbReference>
<dbReference type="GO" id="GO:0000973">
    <property type="term" value="P:post-transcriptional tethering of RNA polymerase II gene DNA at nuclear periphery"/>
    <property type="evidence" value="ECO:0007669"/>
    <property type="project" value="TreeGrafter"/>
</dbReference>
<dbReference type="Pfam" id="PF01399">
    <property type="entry name" value="PCI"/>
    <property type="match status" value="1"/>
</dbReference>
<dbReference type="PROSITE" id="PS50250">
    <property type="entry name" value="PCI"/>
    <property type="match status" value="1"/>
</dbReference>
<name>A0A401GCB1_9APHY</name>
<sequence>MSSIKFSAFLSQLAEVLRDERGPELAYLLKPTSEHGRGLVKDFRNPTRQMLSYYEGSMEGPWDEIAIQYVLVVHHCAKKRAIEAFKEECQLVSLFLRYFSVNSGWTLPALFSILRDLRDLAFDADMEASTTGQDGNASMEEAARIISKAFSSCVTDRCPPASSTLDLLTYVRRQSPYAESRKWGVYYVVGLILKCYFRVKRISLSKNILRAIDANPDIPPLSAYPRSHQVTYRYYIGMLSFLNEDYAKSEQELTLAFYNCYTGAHSNQERILTYLIPLRILRGHLPSRELLDRFPVLDDLYSPFIAAIRTGDIKVYDASLDKFERRLVDLNVWLTLEKARELCIRGLFRRVWIASQKATRIPVSMFHTSLHMSGMDVSVEEAECLVANMIYKGFMRGYISHEKQMVVVANTNAFPRLADHASPYAHMY</sequence>
<dbReference type="GO" id="GO:0016973">
    <property type="term" value="P:poly(A)+ mRNA export from nucleus"/>
    <property type="evidence" value="ECO:0007669"/>
    <property type="project" value="TreeGrafter"/>
</dbReference>
<dbReference type="InterPro" id="IPR045114">
    <property type="entry name" value="Csn12-like"/>
</dbReference>
<feature type="domain" description="PCI" evidence="2">
    <location>
        <begin position="230"/>
        <end position="413"/>
    </location>
</feature>
<reference evidence="3 4" key="1">
    <citation type="journal article" date="2018" name="Sci. Rep.">
        <title>Genome sequence of the cauliflower mushroom Sparassis crispa (Hanabiratake) and its association with beneficial usage.</title>
        <authorList>
            <person name="Kiyama R."/>
            <person name="Furutani Y."/>
            <person name="Kawaguchi K."/>
            <person name="Nakanishi T."/>
        </authorList>
    </citation>
    <scope>NUCLEOTIDE SEQUENCE [LARGE SCALE GENOMIC DNA]</scope>
</reference>
<dbReference type="InterPro" id="IPR036388">
    <property type="entry name" value="WH-like_DNA-bd_sf"/>
</dbReference>
<proteinExistence type="inferred from homology"/>
<dbReference type="RefSeq" id="XP_027610713.1">
    <property type="nucleotide sequence ID" value="XM_027754912.1"/>
</dbReference>
<dbReference type="InParanoid" id="A0A401GCB1"/>
<organism evidence="3 4">
    <name type="scientific">Sparassis crispa</name>
    <dbReference type="NCBI Taxonomy" id="139825"/>
    <lineage>
        <taxon>Eukaryota</taxon>
        <taxon>Fungi</taxon>
        <taxon>Dikarya</taxon>
        <taxon>Basidiomycota</taxon>
        <taxon>Agaricomycotina</taxon>
        <taxon>Agaricomycetes</taxon>
        <taxon>Polyporales</taxon>
        <taxon>Sparassidaceae</taxon>
        <taxon>Sparassis</taxon>
    </lineage>
</organism>
<accession>A0A401GCB1</accession>
<evidence type="ECO:0000313" key="4">
    <source>
        <dbReference type="Proteomes" id="UP000287166"/>
    </source>
</evidence>
<dbReference type="InterPro" id="IPR000717">
    <property type="entry name" value="PCI_dom"/>
</dbReference>
<dbReference type="FunCoup" id="A0A401GCB1">
    <property type="interactions" value="534"/>
</dbReference>
<dbReference type="GeneID" id="38776717"/>
<dbReference type="GO" id="GO:0003690">
    <property type="term" value="F:double-stranded DNA binding"/>
    <property type="evidence" value="ECO:0007669"/>
    <property type="project" value="InterPro"/>
</dbReference>
<dbReference type="OrthoDB" id="10252687at2759"/>
<dbReference type="PANTHER" id="PTHR12732">
    <property type="entry name" value="UNCHARACTERIZED PROTEASOME COMPONENT REGION PCI-CONTAINING"/>
    <property type="match status" value="1"/>
</dbReference>
<dbReference type="GO" id="GO:0070390">
    <property type="term" value="C:transcription export complex 2"/>
    <property type="evidence" value="ECO:0007669"/>
    <property type="project" value="TreeGrafter"/>
</dbReference>
<keyword evidence="4" id="KW-1185">Reference proteome</keyword>
<dbReference type="Proteomes" id="UP000287166">
    <property type="component" value="Unassembled WGS sequence"/>
</dbReference>
<comment type="similarity">
    <text evidence="1">Belongs to the CSN12 family.</text>
</comment>
<evidence type="ECO:0000259" key="2">
    <source>
        <dbReference type="PROSITE" id="PS50250"/>
    </source>
</evidence>
<comment type="caution">
    <text evidence="3">The sequence shown here is derived from an EMBL/GenBank/DDBJ whole genome shotgun (WGS) entry which is preliminary data.</text>
</comment>
<dbReference type="EMBL" id="BFAD01000002">
    <property type="protein sequence ID" value="GBE79800.1"/>
    <property type="molecule type" value="Genomic_DNA"/>
</dbReference>
<dbReference type="Gene3D" id="1.10.10.10">
    <property type="entry name" value="Winged helix-like DNA-binding domain superfamily/Winged helix DNA-binding domain"/>
    <property type="match status" value="1"/>
</dbReference>
<gene>
    <name evidence="3" type="ORF">SCP_0210010</name>
</gene>
<protein>
    <submittedName>
        <fullName evidence="3">Protein CSN12 homolog</fullName>
    </submittedName>
</protein>
<evidence type="ECO:0000313" key="3">
    <source>
        <dbReference type="EMBL" id="GBE79800.1"/>
    </source>
</evidence>
<dbReference type="PANTHER" id="PTHR12732:SF0">
    <property type="entry name" value="PCI DOMAIN-CONTAINING PROTEIN 2"/>
    <property type="match status" value="1"/>
</dbReference>
<dbReference type="STRING" id="139825.A0A401GCB1"/>
<dbReference type="AlphaFoldDB" id="A0A401GCB1"/>
<evidence type="ECO:0000256" key="1">
    <source>
        <dbReference type="ARBA" id="ARBA00025771"/>
    </source>
</evidence>